<dbReference type="InterPro" id="IPR000962">
    <property type="entry name" value="Znf_DskA_TraR"/>
</dbReference>
<feature type="binding site" evidence="4">
    <location>
        <position position="107"/>
    </location>
    <ligand>
        <name>Zn(2+)</name>
        <dbReference type="ChEBI" id="CHEBI:29105"/>
    </ligand>
</feature>
<dbReference type="NCBIfam" id="TIGR02420">
    <property type="entry name" value="dksA"/>
    <property type="match status" value="1"/>
</dbReference>
<feature type="binding site" evidence="4">
    <location>
        <position position="83"/>
    </location>
    <ligand>
        <name>Zn(2+)</name>
        <dbReference type="ChEBI" id="CHEBI:29105"/>
    </ligand>
</feature>
<protein>
    <recommendedName>
        <fullName evidence="4">RNA polymerase-binding transcription factor DksA</fullName>
    </recommendedName>
</protein>
<keyword evidence="1 4" id="KW-0479">Metal-binding</keyword>
<feature type="domain" description="DnaK suppressor protein DksA N-terminal" evidence="7">
    <location>
        <begin position="6"/>
        <end position="75"/>
    </location>
</feature>
<evidence type="ECO:0000313" key="8">
    <source>
        <dbReference type="EMBL" id="ADW18120.1"/>
    </source>
</evidence>
<dbReference type="PANTHER" id="PTHR33823">
    <property type="entry name" value="RNA POLYMERASE-BINDING TRANSCRIPTION FACTOR DKSA-RELATED"/>
    <property type="match status" value="1"/>
</dbReference>
<evidence type="ECO:0000256" key="1">
    <source>
        <dbReference type="ARBA" id="ARBA00022723"/>
    </source>
</evidence>
<dbReference type="InterPro" id="IPR037187">
    <property type="entry name" value="DnaK_N"/>
</dbReference>
<organism evidence="8 9">
    <name type="scientific">Desulfobulbus propionicus (strain ATCC 33891 / DSM 2032 / VKM B-1956 / 1pr3)</name>
    <dbReference type="NCBI Taxonomy" id="577650"/>
    <lineage>
        <taxon>Bacteria</taxon>
        <taxon>Pseudomonadati</taxon>
        <taxon>Thermodesulfobacteriota</taxon>
        <taxon>Desulfobulbia</taxon>
        <taxon>Desulfobulbales</taxon>
        <taxon>Desulfobulbaceae</taxon>
        <taxon>Desulfobulbus</taxon>
    </lineage>
</organism>
<dbReference type="HAMAP" id="MF_00926">
    <property type="entry name" value="DksA"/>
    <property type="match status" value="1"/>
</dbReference>
<dbReference type="GO" id="GO:0008270">
    <property type="term" value="F:zinc ion binding"/>
    <property type="evidence" value="ECO:0007669"/>
    <property type="project" value="UniProtKB-UniRule"/>
</dbReference>
<dbReference type="AlphaFoldDB" id="A0A7U3YMI3"/>
<dbReference type="SUPFAM" id="SSF57716">
    <property type="entry name" value="Glucocorticoid receptor-like (DNA-binding domain)"/>
    <property type="match status" value="1"/>
</dbReference>
<keyword evidence="2 4" id="KW-0863">Zinc-finger</keyword>
<comment type="subunit">
    <text evidence="4">Interacts directly with the RNA polymerase.</text>
</comment>
<keyword evidence="3 4" id="KW-0862">Zinc</keyword>
<dbReference type="Proteomes" id="UP000006365">
    <property type="component" value="Chromosome"/>
</dbReference>
<dbReference type="RefSeq" id="WP_015724660.1">
    <property type="nucleotide sequence ID" value="NC_014972.1"/>
</dbReference>
<feature type="domain" description="Zinc finger DksA/TraR C4-type" evidence="6">
    <location>
        <begin position="78"/>
        <end position="113"/>
    </location>
</feature>
<keyword evidence="4" id="KW-0963">Cytoplasm</keyword>
<reference evidence="8 9" key="1">
    <citation type="journal article" date="2011" name="Stand. Genomic Sci.">
        <title>Complete genome sequence of Desulfobulbus propionicus type strain (1pr3).</title>
        <authorList>
            <person name="Pagani I."/>
            <person name="Lapidus A."/>
            <person name="Nolan M."/>
            <person name="Lucas S."/>
            <person name="Hammon N."/>
            <person name="Deshpande S."/>
            <person name="Cheng J.F."/>
            <person name="Chertkov O."/>
            <person name="Davenport K."/>
            <person name="Tapia R."/>
            <person name="Han C."/>
            <person name="Goodwin L."/>
            <person name="Pitluck S."/>
            <person name="Liolios K."/>
            <person name="Mavromatis K."/>
            <person name="Ivanova N."/>
            <person name="Mikhailova N."/>
            <person name="Pati A."/>
            <person name="Chen A."/>
            <person name="Palaniappan K."/>
            <person name="Land M."/>
            <person name="Hauser L."/>
            <person name="Chang Y.J."/>
            <person name="Jeffries C.D."/>
            <person name="Detter J.C."/>
            <person name="Brambilla E."/>
            <person name="Kannan K.P."/>
            <person name="Djao O.D."/>
            <person name="Rohde M."/>
            <person name="Pukall R."/>
            <person name="Spring S."/>
            <person name="Goker M."/>
            <person name="Sikorski J."/>
            <person name="Woyke T."/>
            <person name="Bristow J."/>
            <person name="Eisen J.A."/>
            <person name="Markowitz V."/>
            <person name="Hugenholtz P."/>
            <person name="Kyrpides N.C."/>
            <person name="Klenk H.P."/>
        </authorList>
    </citation>
    <scope>NUCLEOTIDE SEQUENCE [LARGE SCALE GENOMIC DNA]</scope>
    <source>
        <strain evidence="9">ATCC 33891 / DSM 2032 / 1pr3</strain>
    </source>
</reference>
<dbReference type="InterPro" id="IPR048489">
    <property type="entry name" value="DksA_N"/>
</dbReference>
<comment type="subcellular location">
    <subcellularLocation>
        <location evidence="4">Cytoplasm</location>
    </subcellularLocation>
</comment>
<name>A0A7U3YMI3_DESPD</name>
<dbReference type="Pfam" id="PF01258">
    <property type="entry name" value="zf-dskA_traR"/>
    <property type="match status" value="1"/>
</dbReference>
<dbReference type="PROSITE" id="PS51128">
    <property type="entry name" value="ZF_DKSA_2"/>
    <property type="match status" value="1"/>
</dbReference>
<comment type="similarity">
    <text evidence="4">Belongs to the DksA family.</text>
</comment>
<gene>
    <name evidence="4" type="primary">dksA</name>
    <name evidence="8" type="ordered locus">Despr_1972</name>
</gene>
<comment type="function">
    <text evidence="4">Transcription factor that acts by binding directly to the RNA polymerase (RNAP). Required for negative regulation of rRNA expression and positive regulation of several amino acid biosynthesis promoters.</text>
</comment>
<dbReference type="PANTHER" id="PTHR33823:SF2">
    <property type="entry name" value="RNA POLYMERASE-BINDING TRANSCRIPTION FACTOR DKSA"/>
    <property type="match status" value="1"/>
</dbReference>
<evidence type="ECO:0000256" key="5">
    <source>
        <dbReference type="PROSITE-ProRule" id="PRU00510"/>
    </source>
</evidence>
<feature type="binding site" evidence="4">
    <location>
        <position position="104"/>
    </location>
    <ligand>
        <name>Zn(2+)</name>
        <dbReference type="ChEBI" id="CHEBI:29105"/>
    </ligand>
</feature>
<evidence type="ECO:0000256" key="4">
    <source>
        <dbReference type="HAMAP-Rule" id="MF_00926"/>
    </source>
</evidence>
<dbReference type="SUPFAM" id="SSF109635">
    <property type="entry name" value="DnaK suppressor protein DksA, alpha-hairpin domain"/>
    <property type="match status" value="1"/>
</dbReference>
<dbReference type="Pfam" id="PF21157">
    <property type="entry name" value="DksA_N"/>
    <property type="match status" value="1"/>
</dbReference>
<proteinExistence type="inferred from homology"/>
<evidence type="ECO:0000256" key="3">
    <source>
        <dbReference type="ARBA" id="ARBA00022833"/>
    </source>
</evidence>
<dbReference type="EMBL" id="CP002364">
    <property type="protein sequence ID" value="ADW18120.1"/>
    <property type="molecule type" value="Genomic_DNA"/>
</dbReference>
<dbReference type="GO" id="GO:0005737">
    <property type="term" value="C:cytoplasm"/>
    <property type="evidence" value="ECO:0007669"/>
    <property type="project" value="UniProtKB-SubCell"/>
</dbReference>
<feature type="zinc finger region" description="dksA C4-type" evidence="5">
    <location>
        <begin position="83"/>
        <end position="107"/>
    </location>
</feature>
<accession>A0A7U3YMI3</accession>
<dbReference type="KEGG" id="dpr:Despr_1972"/>
<sequence>MDEKELQRFKEQLEAMKAEINTDVEQTLTEMTSQTGNIPDPNDRATMESDRSFELRIRGRERKLMDKVDEALARIEEGTYGICAGCGEEIAIKRLQARPVAKFCIDCKTRQEQREKEQGR</sequence>
<feature type="binding site" evidence="4">
    <location>
        <position position="86"/>
    </location>
    <ligand>
        <name>Zn(2+)</name>
        <dbReference type="ChEBI" id="CHEBI:29105"/>
    </ligand>
</feature>
<dbReference type="InterPro" id="IPR012784">
    <property type="entry name" value="DksA_RNA_pol-bd"/>
</dbReference>
<evidence type="ECO:0000256" key="2">
    <source>
        <dbReference type="ARBA" id="ARBA00022771"/>
    </source>
</evidence>
<dbReference type="Gene3D" id="1.20.120.910">
    <property type="entry name" value="DksA, coiled-coil domain"/>
    <property type="match status" value="1"/>
</dbReference>
<evidence type="ECO:0000259" key="7">
    <source>
        <dbReference type="Pfam" id="PF21157"/>
    </source>
</evidence>
<keyword evidence="9" id="KW-1185">Reference proteome</keyword>
<evidence type="ECO:0000259" key="6">
    <source>
        <dbReference type="Pfam" id="PF01258"/>
    </source>
</evidence>
<dbReference type="GO" id="GO:0010468">
    <property type="term" value="P:regulation of gene expression"/>
    <property type="evidence" value="ECO:0007669"/>
    <property type="project" value="UniProtKB-UniRule"/>
</dbReference>
<evidence type="ECO:0000313" key="9">
    <source>
        <dbReference type="Proteomes" id="UP000006365"/>
    </source>
</evidence>